<dbReference type="InterPro" id="IPR012340">
    <property type="entry name" value="NA-bd_OB-fold"/>
</dbReference>
<organism evidence="2 3">
    <name type="scientific">Brassica carinata</name>
    <name type="common">Ethiopian mustard</name>
    <name type="synonym">Abyssinian cabbage</name>
    <dbReference type="NCBI Taxonomy" id="52824"/>
    <lineage>
        <taxon>Eukaryota</taxon>
        <taxon>Viridiplantae</taxon>
        <taxon>Streptophyta</taxon>
        <taxon>Embryophyta</taxon>
        <taxon>Tracheophyta</taxon>
        <taxon>Spermatophyta</taxon>
        <taxon>Magnoliopsida</taxon>
        <taxon>eudicotyledons</taxon>
        <taxon>Gunneridae</taxon>
        <taxon>Pentapetalae</taxon>
        <taxon>rosids</taxon>
        <taxon>malvids</taxon>
        <taxon>Brassicales</taxon>
        <taxon>Brassicaceae</taxon>
        <taxon>Brassiceae</taxon>
        <taxon>Brassica</taxon>
    </lineage>
</organism>
<evidence type="ECO:0008006" key="4">
    <source>
        <dbReference type="Google" id="ProtNLM"/>
    </source>
</evidence>
<comment type="caution">
    <text evidence="2">The sequence shown here is derived from an EMBL/GenBank/DDBJ whole genome shotgun (WGS) entry which is preliminary data.</text>
</comment>
<feature type="region of interest" description="Disordered" evidence="1">
    <location>
        <begin position="1"/>
        <end position="27"/>
    </location>
</feature>
<reference evidence="2 3" key="1">
    <citation type="submission" date="2020-02" db="EMBL/GenBank/DDBJ databases">
        <authorList>
            <person name="Ma Q."/>
            <person name="Huang Y."/>
            <person name="Song X."/>
            <person name="Pei D."/>
        </authorList>
    </citation>
    <scope>NUCLEOTIDE SEQUENCE [LARGE SCALE GENOMIC DNA]</scope>
    <source>
        <strain evidence="2">Sxm20200214</strain>
        <tissue evidence="2">Leaf</tissue>
    </source>
</reference>
<dbReference type="AlphaFoldDB" id="A0A8X8BGB3"/>
<gene>
    <name evidence="2" type="ORF">Bca52824_005105</name>
</gene>
<keyword evidence="3" id="KW-1185">Reference proteome</keyword>
<dbReference type="Gene3D" id="2.40.50.140">
    <property type="entry name" value="Nucleic acid-binding proteins"/>
    <property type="match status" value="1"/>
</dbReference>
<name>A0A8X8BGB3_BRACI</name>
<sequence length="99" mass="10812">MTNPAKKPSRKKKQSEKEAGESTSVSARKLKIGTEMTAKVHQVRTHGLVLDLGGGIRGMYKFEGDEETEFEIGDALQVKCTSFTTKGIPVMALVDNEDV</sequence>
<dbReference type="OrthoDB" id="1658047at2759"/>
<accession>A0A8X8BGB3</accession>
<dbReference type="Proteomes" id="UP000886595">
    <property type="component" value="Unassembled WGS sequence"/>
</dbReference>
<dbReference type="SUPFAM" id="SSF50249">
    <property type="entry name" value="Nucleic acid-binding proteins"/>
    <property type="match status" value="1"/>
</dbReference>
<evidence type="ECO:0000313" key="3">
    <source>
        <dbReference type="Proteomes" id="UP000886595"/>
    </source>
</evidence>
<protein>
    <recommendedName>
        <fullName evidence="4">S1 motif domain-containing protein</fullName>
    </recommendedName>
</protein>
<evidence type="ECO:0000313" key="2">
    <source>
        <dbReference type="EMBL" id="KAG2333925.1"/>
    </source>
</evidence>
<proteinExistence type="predicted"/>
<dbReference type="EMBL" id="JAAMPC010000001">
    <property type="protein sequence ID" value="KAG2333925.1"/>
    <property type="molecule type" value="Genomic_DNA"/>
</dbReference>
<evidence type="ECO:0000256" key="1">
    <source>
        <dbReference type="SAM" id="MobiDB-lite"/>
    </source>
</evidence>